<dbReference type="InterPro" id="IPR012675">
    <property type="entry name" value="Beta-grasp_dom_sf"/>
</dbReference>
<dbReference type="AlphaFoldDB" id="A0A1M6VDS5"/>
<evidence type="ECO:0000256" key="5">
    <source>
        <dbReference type="ARBA" id="ARBA00023014"/>
    </source>
</evidence>
<dbReference type="SUPFAM" id="SSF47741">
    <property type="entry name" value="CO dehydrogenase ISP C-domain like"/>
    <property type="match status" value="1"/>
</dbReference>
<dbReference type="GO" id="GO:0051537">
    <property type="term" value="F:2 iron, 2 sulfur cluster binding"/>
    <property type="evidence" value="ECO:0007669"/>
    <property type="project" value="UniProtKB-KW"/>
</dbReference>
<keyword evidence="2" id="KW-0479">Metal-binding</keyword>
<dbReference type="Pfam" id="PF00111">
    <property type="entry name" value="Fer2"/>
    <property type="match status" value="1"/>
</dbReference>
<proteinExistence type="predicted"/>
<dbReference type="FunFam" id="1.10.150.120:FF:000003">
    <property type="entry name" value="Carbon monoxide dehydrogenase, small subunit"/>
    <property type="match status" value="1"/>
</dbReference>
<feature type="domain" description="2Fe-2S ferredoxin-type" evidence="6">
    <location>
        <begin position="4"/>
        <end position="80"/>
    </location>
</feature>
<dbReference type="EMBL" id="FQZY01000088">
    <property type="protein sequence ID" value="SHK79697.1"/>
    <property type="molecule type" value="Genomic_DNA"/>
</dbReference>
<keyword evidence="3" id="KW-0560">Oxidoreductase</keyword>
<protein>
    <submittedName>
        <fullName evidence="7">Purine hydroxylase delta subunit apoprotein</fullName>
    </submittedName>
</protein>
<dbReference type="InterPro" id="IPR001041">
    <property type="entry name" value="2Fe-2S_ferredoxin-type"/>
</dbReference>
<dbReference type="PROSITE" id="PS51085">
    <property type="entry name" value="2FE2S_FER_2"/>
    <property type="match status" value="1"/>
</dbReference>
<name>A0A1M6VDS5_9FIRM</name>
<keyword evidence="5" id="KW-0411">Iron-sulfur</keyword>
<dbReference type="PROSITE" id="PS00197">
    <property type="entry name" value="2FE2S_FER_1"/>
    <property type="match status" value="1"/>
</dbReference>
<dbReference type="InterPro" id="IPR036884">
    <property type="entry name" value="2Fe-2S-bd_dom_sf"/>
</dbReference>
<evidence type="ECO:0000256" key="4">
    <source>
        <dbReference type="ARBA" id="ARBA00023004"/>
    </source>
</evidence>
<dbReference type="RefSeq" id="WP_200803596.1">
    <property type="nucleotide sequence ID" value="NZ_FQZY01000088.1"/>
</dbReference>
<dbReference type="Gene3D" id="3.10.20.30">
    <property type="match status" value="1"/>
</dbReference>
<dbReference type="GO" id="GO:0046872">
    <property type="term" value="F:metal ion binding"/>
    <property type="evidence" value="ECO:0007669"/>
    <property type="project" value="UniProtKB-KW"/>
</dbReference>
<keyword evidence="4" id="KW-0408">Iron</keyword>
<dbReference type="InterPro" id="IPR006058">
    <property type="entry name" value="2Fe2S_fd_BS"/>
</dbReference>
<reference evidence="7 8" key="1">
    <citation type="submission" date="2016-11" db="EMBL/GenBank/DDBJ databases">
        <authorList>
            <person name="Jaros S."/>
            <person name="Januszkiewicz K."/>
            <person name="Wedrychowicz H."/>
        </authorList>
    </citation>
    <scope>NUCLEOTIDE SEQUENCE [LARGE SCALE GENOMIC DNA]</scope>
    <source>
        <strain evidence="7 8">DSM 15480</strain>
    </source>
</reference>
<dbReference type="InterPro" id="IPR002888">
    <property type="entry name" value="2Fe-2S-bd"/>
</dbReference>
<evidence type="ECO:0000259" key="6">
    <source>
        <dbReference type="PROSITE" id="PS51085"/>
    </source>
</evidence>
<keyword evidence="8" id="KW-1185">Reference proteome</keyword>
<dbReference type="Pfam" id="PF01799">
    <property type="entry name" value="Fer2_2"/>
    <property type="match status" value="1"/>
</dbReference>
<evidence type="ECO:0000256" key="2">
    <source>
        <dbReference type="ARBA" id="ARBA00022723"/>
    </source>
</evidence>
<dbReference type="Proteomes" id="UP000184301">
    <property type="component" value="Unassembled WGS sequence"/>
</dbReference>
<evidence type="ECO:0000313" key="7">
    <source>
        <dbReference type="EMBL" id="SHK79697.1"/>
    </source>
</evidence>
<dbReference type="PANTHER" id="PTHR44379:SF8">
    <property type="entry name" value="XANTHINE DEHYDROGENASE IRON-SULFUR-BINDING SUBUNIT XDHC-RELATED"/>
    <property type="match status" value="1"/>
</dbReference>
<dbReference type="InterPro" id="IPR036010">
    <property type="entry name" value="2Fe-2S_ferredoxin-like_sf"/>
</dbReference>
<dbReference type="GO" id="GO:0016491">
    <property type="term" value="F:oxidoreductase activity"/>
    <property type="evidence" value="ECO:0007669"/>
    <property type="project" value="UniProtKB-KW"/>
</dbReference>
<dbReference type="SUPFAM" id="SSF54292">
    <property type="entry name" value="2Fe-2S ferredoxin-like"/>
    <property type="match status" value="1"/>
</dbReference>
<evidence type="ECO:0000313" key="8">
    <source>
        <dbReference type="Proteomes" id="UP000184301"/>
    </source>
</evidence>
<evidence type="ECO:0000256" key="1">
    <source>
        <dbReference type="ARBA" id="ARBA00022714"/>
    </source>
</evidence>
<accession>A0A1M6VDS5</accession>
<dbReference type="STRING" id="1121950.SAMN02745243_03748"/>
<dbReference type="InterPro" id="IPR051452">
    <property type="entry name" value="Diverse_Oxidoreductases"/>
</dbReference>
<dbReference type="Gene3D" id="1.10.150.120">
    <property type="entry name" value="[2Fe-2S]-binding domain"/>
    <property type="match status" value="1"/>
</dbReference>
<sequence length="158" mass="17407">MKKIMIRFTLNGEKYEREVFPNMRVLDFLRNEMGMRSVKEGCSEGECGACTVIYNGRAVTSCTMLAGQIDGGEIITLEGLSNKGELDVLQQSFMEEGAVQCGYCTPGMILSAKALLMHNPTPTHDEVRRAISGNLCRCTGYVKIVKAIEMASQKIAQE</sequence>
<dbReference type="CDD" id="cd00207">
    <property type="entry name" value="fer2"/>
    <property type="match status" value="1"/>
</dbReference>
<gene>
    <name evidence="7" type="ORF">SAMN02745243_03748</name>
</gene>
<dbReference type="PANTHER" id="PTHR44379">
    <property type="entry name" value="OXIDOREDUCTASE WITH IRON-SULFUR SUBUNIT"/>
    <property type="match status" value="1"/>
</dbReference>
<keyword evidence="1" id="KW-0001">2Fe-2S</keyword>
<organism evidence="7 8">
    <name type="scientific">Hespellia stercorisuis DSM 15480</name>
    <dbReference type="NCBI Taxonomy" id="1121950"/>
    <lineage>
        <taxon>Bacteria</taxon>
        <taxon>Bacillati</taxon>
        <taxon>Bacillota</taxon>
        <taxon>Clostridia</taxon>
        <taxon>Lachnospirales</taxon>
        <taxon>Lachnospiraceae</taxon>
        <taxon>Hespellia</taxon>
    </lineage>
</organism>
<evidence type="ECO:0000256" key="3">
    <source>
        <dbReference type="ARBA" id="ARBA00023002"/>
    </source>
</evidence>